<evidence type="ECO:0000256" key="5">
    <source>
        <dbReference type="ARBA" id="ARBA00023065"/>
    </source>
</evidence>
<dbReference type="STRING" id="280093.SAMN05443373_11360"/>
<feature type="transmembrane region" description="Helical" evidence="11">
    <location>
        <begin position="198"/>
        <end position="216"/>
    </location>
</feature>
<keyword evidence="7" id="KW-0869">Chloride channel</keyword>
<evidence type="ECO:0000256" key="7">
    <source>
        <dbReference type="ARBA" id="ARBA00023173"/>
    </source>
</evidence>
<dbReference type="GO" id="GO:0005254">
    <property type="term" value="F:chloride channel activity"/>
    <property type="evidence" value="ECO:0007669"/>
    <property type="project" value="UniProtKB-KW"/>
</dbReference>
<gene>
    <name evidence="13" type="ORF">BC624_11160</name>
    <name evidence="14" type="ORF">SAMN05443373_11360</name>
</gene>
<evidence type="ECO:0000256" key="2">
    <source>
        <dbReference type="ARBA" id="ARBA00022448"/>
    </source>
</evidence>
<keyword evidence="16" id="KW-1185">Reference proteome</keyword>
<feature type="transmembrane region" description="Helical" evidence="11">
    <location>
        <begin position="64"/>
        <end position="83"/>
    </location>
</feature>
<reference evidence="15" key="2">
    <citation type="submission" date="2016-11" db="EMBL/GenBank/DDBJ databases">
        <authorList>
            <person name="Varghese N."/>
            <person name="Submissions S."/>
        </authorList>
    </citation>
    <scope>NUCLEOTIDE SEQUENCE [LARGE SCALE GENOMIC DNA]</scope>
    <source>
        <strain evidence="15">DSM 19729</strain>
    </source>
</reference>
<dbReference type="Proteomes" id="UP000237771">
    <property type="component" value="Unassembled WGS sequence"/>
</dbReference>
<reference evidence="14" key="1">
    <citation type="submission" date="2016-11" db="EMBL/GenBank/DDBJ databases">
        <authorList>
            <person name="Jaros S."/>
            <person name="Januszkiewicz K."/>
            <person name="Wedrychowicz H."/>
        </authorList>
    </citation>
    <scope>NUCLEOTIDE SEQUENCE [LARGE SCALE GENOMIC DNA]</scope>
    <source>
        <strain evidence="14">DSM 19729</strain>
    </source>
</reference>
<feature type="transmembrane region" description="Helical" evidence="11">
    <location>
        <begin position="385"/>
        <end position="408"/>
    </location>
</feature>
<evidence type="ECO:0000256" key="3">
    <source>
        <dbReference type="ARBA" id="ARBA00022692"/>
    </source>
</evidence>
<dbReference type="InterPro" id="IPR050368">
    <property type="entry name" value="ClC-type_chloride_channel"/>
</dbReference>
<dbReference type="PROSITE" id="PS51371">
    <property type="entry name" value="CBS"/>
    <property type="match status" value="2"/>
</dbReference>
<dbReference type="InterPro" id="IPR014743">
    <property type="entry name" value="Cl-channel_core"/>
</dbReference>
<protein>
    <submittedName>
        <fullName evidence="13">CIC family chloride channel protein</fullName>
    </submittedName>
    <submittedName>
        <fullName evidence="14">Chloride channel protein, CIC family</fullName>
    </submittedName>
</protein>
<evidence type="ECO:0000256" key="10">
    <source>
        <dbReference type="PROSITE-ProRule" id="PRU00703"/>
    </source>
</evidence>
<keyword evidence="10" id="KW-0129">CBS domain</keyword>
<keyword evidence="5" id="KW-0406">Ion transport</keyword>
<dbReference type="InterPro" id="IPR001807">
    <property type="entry name" value="ClC"/>
</dbReference>
<keyword evidence="4 11" id="KW-1133">Transmembrane helix</keyword>
<dbReference type="PANTHER" id="PTHR43427:SF6">
    <property type="entry name" value="CHLORIDE CHANNEL PROTEIN CLC-E"/>
    <property type="match status" value="1"/>
</dbReference>
<evidence type="ECO:0000313" key="16">
    <source>
        <dbReference type="Proteomes" id="UP000237771"/>
    </source>
</evidence>
<accession>A0A1M5T3T1</accession>
<dbReference type="Pfam" id="PF00571">
    <property type="entry name" value="CBS"/>
    <property type="match status" value="2"/>
</dbReference>
<feature type="domain" description="CBS" evidence="12">
    <location>
        <begin position="470"/>
        <end position="526"/>
    </location>
</feature>
<feature type="transmembrane region" description="Helical" evidence="11">
    <location>
        <begin position="414"/>
        <end position="431"/>
    </location>
</feature>
<reference evidence="13 16" key="3">
    <citation type="submission" date="2018-03" db="EMBL/GenBank/DDBJ databases">
        <title>Genomic Encyclopedia of Archaeal and Bacterial Type Strains, Phase II (KMG-II): from individual species to whole genera.</title>
        <authorList>
            <person name="Goeker M."/>
        </authorList>
    </citation>
    <scope>NUCLEOTIDE SEQUENCE [LARGE SCALE GENOMIC DNA]</scope>
    <source>
        <strain evidence="13 16">DSM 17797</strain>
    </source>
</reference>
<organism evidence="14 15">
    <name type="scientific">Flavobacterium granuli</name>
    <dbReference type="NCBI Taxonomy" id="280093"/>
    <lineage>
        <taxon>Bacteria</taxon>
        <taxon>Pseudomonadati</taxon>
        <taxon>Bacteroidota</taxon>
        <taxon>Flavobacteriia</taxon>
        <taxon>Flavobacteriales</taxon>
        <taxon>Flavobacteriaceae</taxon>
        <taxon>Flavobacterium</taxon>
    </lineage>
</organism>
<sequence length="594" mass="65337">MFKKYISKLESIIAWWQSILSEKQFIFLSSVLVGISVAFAVIVLKSFAHWVFLFATYINGILKLSFINSVLPIAGLLLTVFVVKKVLRGSIEKGTSQILYGVAKKASIIPKKQMYAQIVTSSLTVGLGGSAGLESPIVITGAAFGSNYAQNYKLSYKDRTLLIGCGVAAGIAAAFNAPIAGVLFAIEVLLVDVSISAFTPIMIAAATGALVSVITLDETILLNFKQQQLFDYHKIPFYVLLGIVTGFISVYYTRNFQRTEHFFARLKLSPYKKAMFGASILAILIFIFPTLFGEGYESIKILSENNPGKILDNTLFSDYKDKTWLLIIFVGLTMMVKVFATAITLGSGGNGGNFAPSLFVGSYVGFVFSKAINLTGLTHLPVSNFTMVGMAGILSGLFHAPLTAIFLIAEITGGYSLMIPLMIVASISFAISKRFEKHSMDVKDLAKKGHAFTSNKDTNVLSTLDTNSIIQTDYLTVSPDENLEKLVDLISHSNQVVFAVVDKEKHLLGIVHFNSIREIIFNTYRVKYTLVKEIMIDPAEVIYPFNSMETVMNKFETSKVAFLPVIKDDKYYGFISKSVALEAYRTKLKSMTIE</sequence>
<keyword evidence="2" id="KW-0813">Transport</keyword>
<feature type="transmembrane region" description="Helical" evidence="11">
    <location>
        <begin position="237"/>
        <end position="254"/>
    </location>
</feature>
<dbReference type="InterPro" id="IPR000644">
    <property type="entry name" value="CBS_dom"/>
</dbReference>
<feature type="transmembrane region" description="Helical" evidence="11">
    <location>
        <begin position="324"/>
        <end position="348"/>
    </location>
</feature>
<dbReference type="PRINTS" id="PR00762">
    <property type="entry name" value="CLCHANNEL"/>
</dbReference>
<dbReference type="SUPFAM" id="SSF54631">
    <property type="entry name" value="CBS-domain pair"/>
    <property type="match status" value="1"/>
</dbReference>
<evidence type="ECO:0000256" key="1">
    <source>
        <dbReference type="ARBA" id="ARBA00004141"/>
    </source>
</evidence>
<dbReference type="Gene3D" id="1.10.3080.10">
    <property type="entry name" value="Clc chloride channel"/>
    <property type="match status" value="1"/>
</dbReference>
<dbReference type="EMBL" id="FQWO01000013">
    <property type="protein sequence ID" value="SHH45385.1"/>
    <property type="molecule type" value="Genomic_DNA"/>
</dbReference>
<evidence type="ECO:0000256" key="8">
    <source>
        <dbReference type="ARBA" id="ARBA00023214"/>
    </source>
</evidence>
<dbReference type="CDD" id="cd00400">
    <property type="entry name" value="Voltage_gated_ClC"/>
    <property type="match status" value="1"/>
</dbReference>
<feature type="transmembrane region" description="Helical" evidence="11">
    <location>
        <begin position="354"/>
        <end position="373"/>
    </location>
</feature>
<evidence type="ECO:0000313" key="14">
    <source>
        <dbReference type="EMBL" id="SHH45385.1"/>
    </source>
</evidence>
<feature type="transmembrane region" description="Helical" evidence="11">
    <location>
        <begin position="161"/>
        <end position="186"/>
    </location>
</feature>
<proteinExistence type="predicted"/>
<dbReference type="EMBL" id="PVUB01000011">
    <property type="protein sequence ID" value="PRZ20684.1"/>
    <property type="molecule type" value="Genomic_DNA"/>
</dbReference>
<evidence type="ECO:0000313" key="13">
    <source>
        <dbReference type="EMBL" id="PRZ20684.1"/>
    </source>
</evidence>
<keyword evidence="3 11" id="KW-0812">Transmembrane</keyword>
<evidence type="ECO:0000256" key="4">
    <source>
        <dbReference type="ARBA" id="ARBA00022989"/>
    </source>
</evidence>
<name>A0A1M5T3T1_9FLAO</name>
<evidence type="ECO:0000256" key="9">
    <source>
        <dbReference type="ARBA" id="ARBA00023303"/>
    </source>
</evidence>
<evidence type="ECO:0000256" key="6">
    <source>
        <dbReference type="ARBA" id="ARBA00023136"/>
    </source>
</evidence>
<dbReference type="GO" id="GO:0034707">
    <property type="term" value="C:chloride channel complex"/>
    <property type="evidence" value="ECO:0007669"/>
    <property type="project" value="UniProtKB-KW"/>
</dbReference>
<dbReference type="OrthoDB" id="9812438at2"/>
<dbReference type="RefSeq" id="WP_072945607.1">
    <property type="nucleotide sequence ID" value="NZ_FQWO01000013.1"/>
</dbReference>
<feature type="transmembrane region" description="Helical" evidence="11">
    <location>
        <begin position="274"/>
        <end position="292"/>
    </location>
</feature>
<evidence type="ECO:0000259" key="12">
    <source>
        <dbReference type="PROSITE" id="PS51371"/>
    </source>
</evidence>
<dbReference type="AlphaFoldDB" id="A0A1M5T3T1"/>
<keyword evidence="8" id="KW-0868">Chloride</keyword>
<dbReference type="Pfam" id="PF00654">
    <property type="entry name" value="Voltage_CLC"/>
    <property type="match status" value="1"/>
</dbReference>
<keyword evidence="6 11" id="KW-0472">Membrane</keyword>
<dbReference type="Gene3D" id="3.10.580.10">
    <property type="entry name" value="CBS-domain"/>
    <property type="match status" value="1"/>
</dbReference>
<evidence type="ECO:0000256" key="11">
    <source>
        <dbReference type="SAM" id="Phobius"/>
    </source>
</evidence>
<comment type="subcellular location">
    <subcellularLocation>
        <location evidence="1">Membrane</location>
        <topology evidence="1">Multi-pass membrane protein</topology>
    </subcellularLocation>
</comment>
<dbReference type="Proteomes" id="UP000184384">
    <property type="component" value="Unassembled WGS sequence"/>
</dbReference>
<dbReference type="SUPFAM" id="SSF81340">
    <property type="entry name" value="Clc chloride channel"/>
    <property type="match status" value="1"/>
</dbReference>
<keyword evidence="9" id="KW-0407">Ion channel</keyword>
<feature type="domain" description="CBS" evidence="12">
    <location>
        <begin position="535"/>
        <end position="590"/>
    </location>
</feature>
<dbReference type="InterPro" id="IPR046342">
    <property type="entry name" value="CBS_dom_sf"/>
</dbReference>
<dbReference type="PANTHER" id="PTHR43427">
    <property type="entry name" value="CHLORIDE CHANNEL PROTEIN CLC-E"/>
    <property type="match status" value="1"/>
</dbReference>
<evidence type="ECO:0000313" key="15">
    <source>
        <dbReference type="Proteomes" id="UP000184384"/>
    </source>
</evidence>
<feature type="transmembrane region" description="Helical" evidence="11">
    <location>
        <begin position="25"/>
        <end position="44"/>
    </location>
</feature>